<organism evidence="1 2">
    <name type="scientific">Pirellulimonas nuda</name>
    <dbReference type="NCBI Taxonomy" id="2528009"/>
    <lineage>
        <taxon>Bacteria</taxon>
        <taxon>Pseudomonadati</taxon>
        <taxon>Planctomycetota</taxon>
        <taxon>Planctomycetia</taxon>
        <taxon>Pirellulales</taxon>
        <taxon>Lacipirellulaceae</taxon>
        <taxon>Pirellulimonas</taxon>
    </lineage>
</organism>
<proteinExistence type="predicted"/>
<dbReference type="Proteomes" id="UP000317429">
    <property type="component" value="Chromosome"/>
</dbReference>
<dbReference type="RefSeq" id="WP_145284858.1">
    <property type="nucleotide sequence ID" value="NZ_CP036291.1"/>
</dbReference>
<keyword evidence="2" id="KW-1185">Reference proteome</keyword>
<name>A0A518DC63_9BACT</name>
<dbReference type="EMBL" id="CP036291">
    <property type="protein sequence ID" value="QDU89074.1"/>
    <property type="molecule type" value="Genomic_DNA"/>
</dbReference>
<accession>A0A518DC63</accession>
<evidence type="ECO:0000313" key="1">
    <source>
        <dbReference type="EMBL" id="QDU89074.1"/>
    </source>
</evidence>
<evidence type="ECO:0000313" key="2">
    <source>
        <dbReference type="Proteomes" id="UP000317429"/>
    </source>
</evidence>
<dbReference type="KEGG" id="pnd:Pla175_24600"/>
<reference evidence="1 2" key="1">
    <citation type="submission" date="2019-02" db="EMBL/GenBank/DDBJ databases">
        <title>Deep-cultivation of Planctomycetes and their phenomic and genomic characterization uncovers novel biology.</title>
        <authorList>
            <person name="Wiegand S."/>
            <person name="Jogler M."/>
            <person name="Boedeker C."/>
            <person name="Pinto D."/>
            <person name="Vollmers J."/>
            <person name="Rivas-Marin E."/>
            <person name="Kohn T."/>
            <person name="Peeters S.H."/>
            <person name="Heuer A."/>
            <person name="Rast P."/>
            <person name="Oberbeckmann S."/>
            <person name="Bunk B."/>
            <person name="Jeske O."/>
            <person name="Meyerdierks A."/>
            <person name="Storesund J.E."/>
            <person name="Kallscheuer N."/>
            <person name="Luecker S."/>
            <person name="Lage O.M."/>
            <person name="Pohl T."/>
            <person name="Merkel B.J."/>
            <person name="Hornburger P."/>
            <person name="Mueller R.-W."/>
            <person name="Bruemmer F."/>
            <person name="Labrenz M."/>
            <person name="Spormann A.M."/>
            <person name="Op den Camp H."/>
            <person name="Overmann J."/>
            <person name="Amann R."/>
            <person name="Jetten M.S.M."/>
            <person name="Mascher T."/>
            <person name="Medema M.H."/>
            <person name="Devos D.P."/>
            <person name="Kaster A.-K."/>
            <person name="Ovreas L."/>
            <person name="Rohde M."/>
            <person name="Galperin M.Y."/>
            <person name="Jogler C."/>
        </authorList>
    </citation>
    <scope>NUCLEOTIDE SEQUENCE [LARGE SCALE GENOMIC DNA]</scope>
    <source>
        <strain evidence="1 2">Pla175</strain>
    </source>
</reference>
<dbReference type="OrthoDB" id="9971132at2"/>
<gene>
    <name evidence="1" type="ORF">Pla175_24600</name>
</gene>
<protein>
    <submittedName>
        <fullName evidence="1">Uncharacterized protein</fullName>
    </submittedName>
</protein>
<dbReference type="AlphaFoldDB" id="A0A518DC63"/>
<sequence length="349" mass="39166">MTPPDQSPADYRQAVLGKLRTECAVLTTHAANAGQVMDSFLRSLLAAGAETLYRFESTLDKLHDAVAAYGEQLAFLNGDPQAGARLIVGERAFNRARFAAYLVEKAQGTEQAGHSLDWAKALVRERRDACEQRIARMSWERRQVLDRVHALQAHLKRSAELGLIAREDRLRDDIAACFWFAFDEGMINKKKRSETSQRSKELLSSDRLAACFAKLLDRYCRAVGENLEIALQRTRHETLRQAARTRIESLEGQPRVVDEIEQTMQAIAGIRFNFACEQGLDCGRMDVAARTAYETWLSSVPHKVLLAAVRRILESGMDLELLRYVAPVREALQEISAPKRPASNPFPVG</sequence>